<evidence type="ECO:0000313" key="4">
    <source>
        <dbReference type="EMBL" id="GIH03175.1"/>
    </source>
</evidence>
<gene>
    <name evidence="4" type="ORF">Rhe02_12420</name>
</gene>
<dbReference type="Pfam" id="PF01844">
    <property type="entry name" value="HNH"/>
    <property type="match status" value="1"/>
</dbReference>
<feature type="region of interest" description="Disordered" evidence="2">
    <location>
        <begin position="277"/>
        <end position="345"/>
    </location>
</feature>
<dbReference type="GO" id="GO:0008270">
    <property type="term" value="F:zinc ion binding"/>
    <property type="evidence" value="ECO:0007669"/>
    <property type="project" value="InterPro"/>
</dbReference>
<dbReference type="Proteomes" id="UP000612899">
    <property type="component" value="Unassembled WGS sequence"/>
</dbReference>
<evidence type="ECO:0000313" key="5">
    <source>
        <dbReference type="Proteomes" id="UP000612899"/>
    </source>
</evidence>
<dbReference type="EMBL" id="BONY01000006">
    <property type="protein sequence ID" value="GIH03175.1"/>
    <property type="molecule type" value="Genomic_DNA"/>
</dbReference>
<dbReference type="InterPro" id="IPR002711">
    <property type="entry name" value="HNH"/>
</dbReference>
<organism evidence="4 5">
    <name type="scientific">Rhizocola hellebori</name>
    <dbReference type="NCBI Taxonomy" id="1392758"/>
    <lineage>
        <taxon>Bacteria</taxon>
        <taxon>Bacillati</taxon>
        <taxon>Actinomycetota</taxon>
        <taxon>Actinomycetes</taxon>
        <taxon>Micromonosporales</taxon>
        <taxon>Micromonosporaceae</taxon>
        <taxon>Rhizocola</taxon>
    </lineage>
</organism>
<reference evidence="4" key="1">
    <citation type="submission" date="2021-01" db="EMBL/GenBank/DDBJ databases">
        <title>Whole genome shotgun sequence of Rhizocola hellebori NBRC 109834.</title>
        <authorList>
            <person name="Komaki H."/>
            <person name="Tamura T."/>
        </authorList>
    </citation>
    <scope>NUCLEOTIDE SEQUENCE</scope>
    <source>
        <strain evidence="4">NBRC 109834</strain>
    </source>
</reference>
<evidence type="ECO:0000256" key="1">
    <source>
        <dbReference type="ARBA" id="ARBA00023450"/>
    </source>
</evidence>
<dbReference type="GO" id="GO:0003676">
    <property type="term" value="F:nucleic acid binding"/>
    <property type="evidence" value="ECO:0007669"/>
    <property type="project" value="InterPro"/>
</dbReference>
<dbReference type="GO" id="GO:0004519">
    <property type="term" value="F:endonuclease activity"/>
    <property type="evidence" value="ECO:0007669"/>
    <property type="project" value="InterPro"/>
</dbReference>
<name>A0A8J3VE11_9ACTN</name>
<feature type="domain" description="HNH nuclease" evidence="3">
    <location>
        <begin position="350"/>
        <end position="402"/>
    </location>
</feature>
<accession>A0A8J3VE11</accession>
<feature type="compositionally biased region" description="Low complexity" evidence="2">
    <location>
        <begin position="277"/>
        <end position="306"/>
    </location>
</feature>
<protein>
    <recommendedName>
        <fullName evidence="3">HNH nuclease domain-containing protein</fullName>
    </recommendedName>
</protein>
<evidence type="ECO:0000256" key="2">
    <source>
        <dbReference type="SAM" id="MobiDB-lite"/>
    </source>
</evidence>
<dbReference type="Pfam" id="PF02720">
    <property type="entry name" value="DUF222"/>
    <property type="match status" value="1"/>
</dbReference>
<dbReference type="InterPro" id="IPR003870">
    <property type="entry name" value="DUF222"/>
</dbReference>
<evidence type="ECO:0000259" key="3">
    <source>
        <dbReference type="SMART" id="SM00507"/>
    </source>
</evidence>
<keyword evidence="5" id="KW-1185">Reference proteome</keyword>
<proteinExistence type="inferred from homology"/>
<dbReference type="Gene3D" id="1.10.30.50">
    <property type="match status" value="1"/>
</dbReference>
<dbReference type="AlphaFoldDB" id="A0A8J3VE11"/>
<dbReference type="SMART" id="SM00507">
    <property type="entry name" value="HNHc"/>
    <property type="match status" value="1"/>
</dbReference>
<comment type="similarity">
    <text evidence="1">Belongs to the Rv1128c/1148c/1588c/1702c/1945/3466 family.</text>
</comment>
<sequence>MHCDAAIVDELVASWRELSERQAVVLAKLVAVFDTTPVAEFAPFEIAAALAWTRQAAAAQLDLAMDVVRRLPDIHAAMAHGDLDLPKARVIRDGVATLDLGLARRIAATVLPVAPSLTTGQLRARLAKLVIEADPAAAAARHRARVRDRRVELQPTEDSCANVLGLNLPADAALAAVNRITAIARAVKQAGDPRSLDQIRADTFLDLLLGVTTDSTRAGGSVELVATLDTLARLANKPGHLNGYGPVIADIARQIAQQQRHTPWHFTIYDTTTGEIHTGTTRARPHTNPTPSSAASTAASSSPNTPRGGHRRHTAHPAHGPNTKHPNASRPSAASGGVFGDPGRRFPNAALARHIRARDRMCRAPGCRRPALQTDLDHTIAHRDGGRTEPGNLGPLCRFHHRAKHQGRWRLWQISPGIFVWRSPLGKLYIVGPEPP</sequence>
<dbReference type="CDD" id="cd00085">
    <property type="entry name" value="HNHc"/>
    <property type="match status" value="1"/>
</dbReference>
<dbReference type="InterPro" id="IPR003615">
    <property type="entry name" value="HNH_nuc"/>
</dbReference>
<comment type="caution">
    <text evidence="4">The sequence shown here is derived from an EMBL/GenBank/DDBJ whole genome shotgun (WGS) entry which is preliminary data.</text>
</comment>